<evidence type="ECO:0000256" key="3">
    <source>
        <dbReference type="SAM" id="MobiDB-lite"/>
    </source>
</evidence>
<dbReference type="PANTHER" id="PTHR11390:SF26">
    <property type="entry name" value="DNA TOPOISOMERASE 1"/>
    <property type="match status" value="1"/>
</dbReference>
<feature type="compositionally biased region" description="Acidic residues" evidence="3">
    <location>
        <begin position="606"/>
        <end position="619"/>
    </location>
</feature>
<dbReference type="EMBL" id="QBKP01000002">
    <property type="protein sequence ID" value="PTX52492.1"/>
    <property type="molecule type" value="Genomic_DNA"/>
</dbReference>
<reference evidence="5 6" key="1">
    <citation type="submission" date="2018-04" db="EMBL/GenBank/DDBJ databases">
        <title>Genomic Encyclopedia of Archaeal and Bacterial Type Strains, Phase II (KMG-II): from individual species to whole genera.</title>
        <authorList>
            <person name="Goeker M."/>
        </authorList>
    </citation>
    <scope>NUCLEOTIDE SEQUENCE [LARGE SCALE GENOMIC DNA]</scope>
    <source>
        <strain evidence="5 6">DSM 21823</strain>
    </source>
</reference>
<keyword evidence="1" id="KW-0479">Metal-binding</keyword>
<dbReference type="Proteomes" id="UP000244224">
    <property type="component" value="Unassembled WGS sequence"/>
</dbReference>
<keyword evidence="5" id="KW-0413">Isomerase</keyword>
<evidence type="ECO:0000313" key="6">
    <source>
        <dbReference type="Proteomes" id="UP000244224"/>
    </source>
</evidence>
<keyword evidence="6" id="KW-1185">Reference proteome</keyword>
<evidence type="ECO:0000256" key="2">
    <source>
        <dbReference type="ARBA" id="ARBA00022833"/>
    </source>
</evidence>
<dbReference type="GO" id="GO:0006265">
    <property type="term" value="P:DNA topological change"/>
    <property type="evidence" value="ECO:0007669"/>
    <property type="project" value="InterPro"/>
</dbReference>
<dbReference type="Gene3D" id="3.40.50.140">
    <property type="match status" value="1"/>
</dbReference>
<evidence type="ECO:0000256" key="1">
    <source>
        <dbReference type="ARBA" id="ARBA00022723"/>
    </source>
</evidence>
<comment type="caution">
    <text evidence="5">The sequence shown here is derived from an EMBL/GenBank/DDBJ whole genome shotgun (WGS) entry which is preliminary data.</text>
</comment>
<dbReference type="GO" id="GO:0006310">
    <property type="term" value="P:DNA recombination"/>
    <property type="evidence" value="ECO:0007669"/>
    <property type="project" value="TreeGrafter"/>
</dbReference>
<feature type="domain" description="Topo IA-type catalytic" evidence="4">
    <location>
        <begin position="145"/>
        <end position="550"/>
    </location>
</feature>
<sequence length="619" mass="66468">MRRALIIIEAPGKVRAWERAARAMDIAATIVTTRGHMSRFPDRLSPFGVRFENGRAVEEGRVANPVIVRRIEAALDALPVSAEILIATDDDPEGDVIALDALRVLISHDRTLISRVRRVRARAVTVSAIEAAIAAATSDPGITDLFQRAVPGRARAISDRWIGSAFTELAGTGCGRVRAAMLGAALLWRRDPSLTRGIPETGEITFTARSDPMGLPFTAHLPLNGTVPEALRSVAERYRGHLIPGHVSPMASLSAAVAPRIGDVRPFNTGDALAYASRFYGVPPRVAMRGLQGAYMAGRISYPRTDGRHLSAPACASVVQAARACGVVGVSERLAERHLPEPGQATTHEALYPTPELLQADLVRLKGVVRRAYGTINLNSEEEVEDLMVALVARRAFDAARSIELMPGVWHNREGSDLTPEEVDALEGLDWLRPVGPAAPWANMMSTGFRSWPLPAVLIDGMMIEGLGRPSTWAVHAEAIAGSGQLRLPSPGALPELSPEGVRVIRRVPKEALLPETCRAIERALSSASGAEGDLIDITRLIRLRIDTWMAAAPDSFRAPLIDHLVRVSEARPSEADPFGTGALLPNPETEPVSALLGEGGPPEDPVGDPETELADLMF</sequence>
<organism evidence="5 6">
    <name type="scientific">Gemmobacter caeni</name>
    <dbReference type="NCBI Taxonomy" id="589035"/>
    <lineage>
        <taxon>Bacteria</taxon>
        <taxon>Pseudomonadati</taxon>
        <taxon>Pseudomonadota</taxon>
        <taxon>Alphaproteobacteria</taxon>
        <taxon>Rhodobacterales</taxon>
        <taxon>Paracoccaceae</taxon>
        <taxon>Gemmobacter</taxon>
    </lineage>
</organism>
<dbReference type="PANTHER" id="PTHR11390">
    <property type="entry name" value="PROKARYOTIC DNA TOPOISOMERASE"/>
    <property type="match status" value="1"/>
</dbReference>
<dbReference type="CDD" id="cd00188">
    <property type="entry name" value="TOPRIM"/>
    <property type="match status" value="1"/>
</dbReference>
<dbReference type="InterPro" id="IPR013497">
    <property type="entry name" value="Topo_IA_cen"/>
</dbReference>
<dbReference type="GO" id="GO:0003677">
    <property type="term" value="F:DNA binding"/>
    <property type="evidence" value="ECO:0007669"/>
    <property type="project" value="InterPro"/>
</dbReference>
<dbReference type="InterPro" id="IPR023405">
    <property type="entry name" value="Topo_IA_core_domain"/>
</dbReference>
<dbReference type="RefSeq" id="WP_108127911.1">
    <property type="nucleotide sequence ID" value="NZ_QBKP01000002.1"/>
</dbReference>
<gene>
    <name evidence="5" type="ORF">C8N34_102272</name>
</gene>
<dbReference type="InterPro" id="IPR000380">
    <property type="entry name" value="Topo_IA"/>
</dbReference>
<dbReference type="GO" id="GO:0046872">
    <property type="term" value="F:metal ion binding"/>
    <property type="evidence" value="ECO:0007669"/>
    <property type="project" value="UniProtKB-KW"/>
</dbReference>
<dbReference type="Gene3D" id="1.10.290.10">
    <property type="entry name" value="Topoisomerase I, domain 4"/>
    <property type="match status" value="1"/>
</dbReference>
<dbReference type="PROSITE" id="PS52039">
    <property type="entry name" value="TOPO_IA_2"/>
    <property type="match status" value="1"/>
</dbReference>
<name>A0A2T6B8Z3_9RHOB</name>
<proteinExistence type="predicted"/>
<dbReference type="PRINTS" id="PR00417">
    <property type="entry name" value="PRTPISMRASEI"/>
</dbReference>
<protein>
    <submittedName>
        <fullName evidence="5">DNA topoisomerase IA</fullName>
    </submittedName>
</protein>
<accession>A0A2T6B8Z3</accession>
<evidence type="ECO:0000259" key="4">
    <source>
        <dbReference type="PROSITE" id="PS52039"/>
    </source>
</evidence>
<dbReference type="SUPFAM" id="SSF56712">
    <property type="entry name" value="Prokaryotic type I DNA topoisomerase"/>
    <property type="match status" value="1"/>
</dbReference>
<dbReference type="InterPro" id="IPR013826">
    <property type="entry name" value="Topo_IA_cen_sub3"/>
</dbReference>
<dbReference type="AlphaFoldDB" id="A0A2T6B8Z3"/>
<feature type="region of interest" description="Disordered" evidence="3">
    <location>
        <begin position="573"/>
        <end position="619"/>
    </location>
</feature>
<dbReference type="Pfam" id="PF01131">
    <property type="entry name" value="Topoisom_bac"/>
    <property type="match status" value="1"/>
</dbReference>
<keyword evidence="2" id="KW-0862">Zinc</keyword>
<evidence type="ECO:0000313" key="5">
    <source>
        <dbReference type="EMBL" id="PTX52492.1"/>
    </source>
</evidence>
<dbReference type="GO" id="GO:0003917">
    <property type="term" value="F:DNA topoisomerase type I (single strand cut, ATP-independent) activity"/>
    <property type="evidence" value="ECO:0007669"/>
    <property type="project" value="InterPro"/>
</dbReference>
<dbReference type="OrthoDB" id="7822461at2"/>
<dbReference type="GO" id="GO:0006281">
    <property type="term" value="P:DNA repair"/>
    <property type="evidence" value="ECO:0007669"/>
    <property type="project" value="TreeGrafter"/>
</dbReference>